<evidence type="ECO:0000256" key="5">
    <source>
        <dbReference type="ARBA" id="ARBA00023136"/>
    </source>
</evidence>
<keyword evidence="4 6" id="KW-1133">Transmembrane helix</keyword>
<protein>
    <submittedName>
        <fullName evidence="7">Uncharacterized protein</fullName>
    </submittedName>
</protein>
<comment type="caution">
    <text evidence="7">The sequence shown here is derived from an EMBL/GenBank/DDBJ whole genome shotgun (WGS) entry which is preliminary data.</text>
</comment>
<feature type="transmembrane region" description="Helical" evidence="6">
    <location>
        <begin position="564"/>
        <end position="585"/>
    </location>
</feature>
<evidence type="ECO:0000313" key="7">
    <source>
        <dbReference type="EMBL" id="CAK9093288.1"/>
    </source>
</evidence>
<dbReference type="EMBL" id="CAXAMM010040451">
    <property type="protein sequence ID" value="CAK9093288.1"/>
    <property type="molecule type" value="Genomic_DNA"/>
</dbReference>
<evidence type="ECO:0000256" key="2">
    <source>
        <dbReference type="ARBA" id="ARBA00022475"/>
    </source>
</evidence>
<gene>
    <name evidence="7" type="ORF">SCF082_LOCUS43884</name>
</gene>
<keyword evidence="8" id="KW-1185">Reference proteome</keyword>
<evidence type="ECO:0000256" key="1">
    <source>
        <dbReference type="ARBA" id="ARBA00004651"/>
    </source>
</evidence>
<feature type="transmembrane region" description="Helical" evidence="6">
    <location>
        <begin position="597"/>
        <end position="617"/>
    </location>
</feature>
<dbReference type="PANTHER" id="PTHR30509:SF9">
    <property type="entry name" value="MULTIDRUG RESISTANCE PROTEIN MDTO"/>
    <property type="match status" value="1"/>
</dbReference>
<keyword evidence="5 6" id="KW-0472">Membrane</keyword>
<feature type="transmembrane region" description="Helical" evidence="6">
    <location>
        <begin position="53"/>
        <end position="70"/>
    </location>
</feature>
<dbReference type="Proteomes" id="UP001642464">
    <property type="component" value="Unassembled WGS sequence"/>
</dbReference>
<comment type="subcellular location">
    <subcellularLocation>
        <location evidence="1">Cell membrane</location>
        <topology evidence="1">Multi-pass membrane protein</topology>
    </subcellularLocation>
</comment>
<keyword evidence="2" id="KW-1003">Cell membrane</keyword>
<feature type="transmembrane region" description="Helical" evidence="6">
    <location>
        <begin position="106"/>
        <end position="130"/>
    </location>
</feature>
<evidence type="ECO:0000256" key="6">
    <source>
        <dbReference type="SAM" id="Phobius"/>
    </source>
</evidence>
<feature type="transmembrane region" description="Helical" evidence="6">
    <location>
        <begin position="463"/>
        <end position="486"/>
    </location>
</feature>
<sequence length="849" mass="95700">MDAENPEANSLMDSRGLLLEVGPQTVERSCIRRNVQQLFGHRLNPRFASNAELSFRGAFFLLACGIPVIVPEGVSETRDMIIKYGIYNSSVCCFIVFNMGKTFGEAFDIAISGIKGSILAALMGWLLYTICPTGYLEGGREMDFWLGLSVGVSYVFAVMLLNLNLTLQMFAISNFANTLMTFLNSEVQGVVTPPWAGDWSLETDTLLQGLICTGFGFITVMLATLLPYPLWSLMQVQENQFVMNRNISQVLLMMVDYYCDDDPNVYEKDAVLRHLRELHSLTDDNDPLIRAAWWEGFGMGRTQRKRQVLHAMDQTSNRVYFLAFNAWTVSTAENAKGLNAQLMQKARSRTATLLRTMENLLNILVQDVKTLIGHLQQQEKDLSRKFFQERRATTGNSPELMYEAVHVAQVLHWSISRIVGEIIQLADGVCKFSQSRSALPPPPESEGSLSIFSGVMDKDHLLYAWRGIFSFFLCFLIGYFGFGKFIPPRQPAIAATAPLLLSMYVGSALVNDLNRIQGLMLGNVLARLLRGFVDSCNIEDLALHSLMTFLWTFGGLFVSFQSRAFSTVGVLAAAFGASTLLDVSCNHPNRIDKRDTFDGLTMNCVAVLVTMITDFLFHSNRASDLAFQKLDQCWDEILQSYKNLLDPNCSEVQFHSQTARKLLLQAQHMGDEADLEPRFWRTRWHHNLFMRALTKTEYMAIALAALESAVAEHGRAGEKKFPTFVKLAELSTKTGTYGMFGDEKTVILLRKFVAVKKLLKIFVHETVQKFDGFLDQDSTHQYFSEQKAVEDEFMKETVPLFFGLDDDEPEDRLSHDEMAHVSVVVAGIHRTTALLRSVQHMILSSRWES</sequence>
<feature type="transmembrane region" description="Helical" evidence="6">
    <location>
        <begin position="541"/>
        <end position="558"/>
    </location>
</feature>
<evidence type="ECO:0000256" key="4">
    <source>
        <dbReference type="ARBA" id="ARBA00022989"/>
    </source>
</evidence>
<dbReference type="PANTHER" id="PTHR30509">
    <property type="entry name" value="P-HYDROXYBENZOIC ACID EFFLUX PUMP SUBUNIT-RELATED"/>
    <property type="match status" value="1"/>
</dbReference>
<feature type="transmembrane region" description="Helical" evidence="6">
    <location>
        <begin position="82"/>
        <end position="100"/>
    </location>
</feature>
<reference evidence="7 8" key="1">
    <citation type="submission" date="2024-02" db="EMBL/GenBank/DDBJ databases">
        <authorList>
            <person name="Chen Y."/>
            <person name="Shah S."/>
            <person name="Dougan E. K."/>
            <person name="Thang M."/>
            <person name="Chan C."/>
        </authorList>
    </citation>
    <scope>NUCLEOTIDE SEQUENCE [LARGE SCALE GENOMIC DNA]</scope>
</reference>
<feature type="transmembrane region" description="Helical" evidence="6">
    <location>
        <begin position="142"/>
        <end position="161"/>
    </location>
</feature>
<proteinExistence type="predicted"/>
<accession>A0ABP0QYA9</accession>
<feature type="transmembrane region" description="Helical" evidence="6">
    <location>
        <begin position="492"/>
        <end position="510"/>
    </location>
</feature>
<evidence type="ECO:0000256" key="3">
    <source>
        <dbReference type="ARBA" id="ARBA00022692"/>
    </source>
</evidence>
<feature type="transmembrane region" description="Helical" evidence="6">
    <location>
        <begin position="206"/>
        <end position="228"/>
    </location>
</feature>
<organism evidence="7 8">
    <name type="scientific">Durusdinium trenchii</name>
    <dbReference type="NCBI Taxonomy" id="1381693"/>
    <lineage>
        <taxon>Eukaryota</taxon>
        <taxon>Sar</taxon>
        <taxon>Alveolata</taxon>
        <taxon>Dinophyceae</taxon>
        <taxon>Suessiales</taxon>
        <taxon>Symbiodiniaceae</taxon>
        <taxon>Durusdinium</taxon>
    </lineage>
</organism>
<evidence type="ECO:0000313" key="8">
    <source>
        <dbReference type="Proteomes" id="UP001642464"/>
    </source>
</evidence>
<keyword evidence="3 6" id="KW-0812">Transmembrane</keyword>
<name>A0ABP0QYA9_9DINO</name>